<evidence type="ECO:0000313" key="1">
    <source>
        <dbReference type="EMBL" id="GAA4809682.1"/>
    </source>
</evidence>
<dbReference type="EMBL" id="BAABHO010000067">
    <property type="protein sequence ID" value="GAA4809682.1"/>
    <property type="molecule type" value="Genomic_DNA"/>
</dbReference>
<accession>A0ABP9CG18</accession>
<proteinExistence type="predicted"/>
<keyword evidence="2" id="KW-1185">Reference proteome</keyword>
<protein>
    <submittedName>
        <fullName evidence="1">Uncharacterized protein</fullName>
    </submittedName>
</protein>
<name>A0ABP9CG18_9PSEU</name>
<reference evidence="2" key="1">
    <citation type="journal article" date="2019" name="Int. J. Syst. Evol. Microbiol.">
        <title>The Global Catalogue of Microorganisms (GCM) 10K type strain sequencing project: providing services to taxonomists for standard genome sequencing and annotation.</title>
        <authorList>
            <consortium name="The Broad Institute Genomics Platform"/>
            <consortium name="The Broad Institute Genome Sequencing Center for Infectious Disease"/>
            <person name="Wu L."/>
            <person name="Ma J."/>
        </authorList>
    </citation>
    <scope>NUCLEOTIDE SEQUENCE [LARGE SCALE GENOMIC DNA]</scope>
    <source>
        <strain evidence="2">JCM 17979</strain>
    </source>
</reference>
<dbReference type="Proteomes" id="UP001500928">
    <property type="component" value="Unassembled WGS sequence"/>
</dbReference>
<sequence length="111" mass="12526">MLAIGERQTADVVDAVAVIGRQVVQDLEHRETPGMVDGIGTRGRAGAEVFEVSAIARLVDIEDRRRPPGSAWCDAHRGRPWFRVRVETVLVQEVDQPIQLGTRRPRHVRRR</sequence>
<organism evidence="1 2">
    <name type="scientific">Actinomycetospora chlora</name>
    <dbReference type="NCBI Taxonomy" id="663608"/>
    <lineage>
        <taxon>Bacteria</taxon>
        <taxon>Bacillati</taxon>
        <taxon>Actinomycetota</taxon>
        <taxon>Actinomycetes</taxon>
        <taxon>Pseudonocardiales</taxon>
        <taxon>Pseudonocardiaceae</taxon>
        <taxon>Actinomycetospora</taxon>
    </lineage>
</organism>
<gene>
    <name evidence="1" type="ORF">GCM10023200_54340</name>
</gene>
<comment type="caution">
    <text evidence="1">The sequence shown here is derived from an EMBL/GenBank/DDBJ whole genome shotgun (WGS) entry which is preliminary data.</text>
</comment>
<evidence type="ECO:0000313" key="2">
    <source>
        <dbReference type="Proteomes" id="UP001500928"/>
    </source>
</evidence>